<dbReference type="GeneID" id="85404735"/>
<evidence type="ECO:0000256" key="1">
    <source>
        <dbReference type="SAM" id="Phobius"/>
    </source>
</evidence>
<organism evidence="2 3">
    <name type="scientific">Colletotrichum tamarilloi</name>
    <dbReference type="NCBI Taxonomy" id="1209934"/>
    <lineage>
        <taxon>Eukaryota</taxon>
        <taxon>Fungi</taxon>
        <taxon>Dikarya</taxon>
        <taxon>Ascomycota</taxon>
        <taxon>Pezizomycotina</taxon>
        <taxon>Sordariomycetes</taxon>
        <taxon>Hypocreomycetidae</taxon>
        <taxon>Glomerellales</taxon>
        <taxon>Glomerellaceae</taxon>
        <taxon>Colletotrichum</taxon>
        <taxon>Colletotrichum acutatum species complex</taxon>
    </lineage>
</organism>
<protein>
    <submittedName>
        <fullName evidence="2">Uncharacterized protein</fullName>
    </submittedName>
</protein>
<keyword evidence="1" id="KW-1133">Transmembrane helix</keyword>
<reference evidence="2 3" key="1">
    <citation type="submission" date="2016-10" db="EMBL/GenBank/DDBJ databases">
        <title>The genome sequence of Colletotrichum fioriniae PJ7.</title>
        <authorList>
            <person name="Baroncelli R."/>
        </authorList>
    </citation>
    <scope>NUCLEOTIDE SEQUENCE [LARGE SCALE GENOMIC DNA]</scope>
    <source>
        <strain evidence="2 3">Tom-12</strain>
    </source>
</reference>
<dbReference type="Proteomes" id="UP001227543">
    <property type="component" value="Unassembled WGS sequence"/>
</dbReference>
<name>A0ABQ9RI76_9PEZI</name>
<sequence>MRCLSFFFFPSPLRCWSRLGTYNSADVQILLERNRKKRRRKSAKQLKVSITIAPSYPSLFVFLLFFPYPWLLACWILGEGSVTFLHFFPSHLLLCIFAFSSPLYRVLAVAVLLNFLHGYRTRRAWIGAEDESRRGVLPGQRYLYPYCLHVWSTCSLTGR</sequence>
<accession>A0ABQ9RI76</accession>
<evidence type="ECO:0000313" key="3">
    <source>
        <dbReference type="Proteomes" id="UP001227543"/>
    </source>
</evidence>
<feature type="transmembrane region" description="Helical" evidence="1">
    <location>
        <begin position="91"/>
        <end position="116"/>
    </location>
</feature>
<keyword evidence="3" id="KW-1185">Reference proteome</keyword>
<dbReference type="RefSeq" id="XP_060385142.1">
    <property type="nucleotide sequence ID" value="XM_060520497.1"/>
</dbReference>
<dbReference type="EMBL" id="MLFU01000010">
    <property type="protein sequence ID" value="KAK1504237.1"/>
    <property type="molecule type" value="Genomic_DNA"/>
</dbReference>
<keyword evidence="1" id="KW-0472">Membrane</keyword>
<comment type="caution">
    <text evidence="2">The sequence shown here is derived from an EMBL/GenBank/DDBJ whole genome shotgun (WGS) entry which is preliminary data.</text>
</comment>
<feature type="transmembrane region" description="Helical" evidence="1">
    <location>
        <begin position="46"/>
        <end position="71"/>
    </location>
</feature>
<evidence type="ECO:0000313" key="2">
    <source>
        <dbReference type="EMBL" id="KAK1504237.1"/>
    </source>
</evidence>
<keyword evidence="1" id="KW-0812">Transmembrane</keyword>
<proteinExistence type="predicted"/>
<gene>
    <name evidence="2" type="ORF">CTAM01_04467</name>
</gene>